<proteinExistence type="predicted"/>
<feature type="region of interest" description="Disordered" evidence="4">
    <location>
        <begin position="1615"/>
        <end position="1636"/>
    </location>
</feature>
<comment type="caution">
    <text evidence="6">The sequence shown here is derived from an EMBL/GenBank/DDBJ whole genome shotgun (WGS) entry which is preliminary data.</text>
</comment>
<dbReference type="Pfam" id="PF25597">
    <property type="entry name" value="SH3_retrovirus"/>
    <property type="match status" value="1"/>
</dbReference>
<evidence type="ECO:0000313" key="6">
    <source>
        <dbReference type="EMBL" id="GJS61779.1"/>
    </source>
</evidence>
<dbReference type="Gene3D" id="3.30.420.10">
    <property type="entry name" value="Ribonuclease H-like superfamily/Ribonuclease H"/>
    <property type="match status" value="1"/>
</dbReference>
<reference evidence="6" key="2">
    <citation type="submission" date="2022-01" db="EMBL/GenBank/DDBJ databases">
        <authorList>
            <person name="Yamashiro T."/>
            <person name="Shiraishi A."/>
            <person name="Satake H."/>
            <person name="Nakayama K."/>
        </authorList>
    </citation>
    <scope>NUCLEOTIDE SEQUENCE</scope>
</reference>
<dbReference type="InterPro" id="IPR039537">
    <property type="entry name" value="Retrotran_Ty1/copia-like"/>
</dbReference>
<dbReference type="PROSITE" id="PS50994">
    <property type="entry name" value="INTEGRASE"/>
    <property type="match status" value="1"/>
</dbReference>
<evidence type="ECO:0000256" key="2">
    <source>
        <dbReference type="ARBA" id="ARBA00022801"/>
    </source>
</evidence>
<dbReference type="SUPFAM" id="SSF56672">
    <property type="entry name" value="DNA/RNA polymerases"/>
    <property type="match status" value="1"/>
</dbReference>
<keyword evidence="7" id="KW-1185">Reference proteome</keyword>
<dbReference type="Pfam" id="PF00665">
    <property type="entry name" value="rve"/>
    <property type="match status" value="1"/>
</dbReference>
<feature type="domain" description="Integrase catalytic" evidence="5">
    <location>
        <begin position="408"/>
        <end position="574"/>
    </location>
</feature>
<dbReference type="InterPro" id="IPR025724">
    <property type="entry name" value="GAG-pre-integrase_dom"/>
</dbReference>
<dbReference type="Pfam" id="PF13976">
    <property type="entry name" value="gag_pre-integrs"/>
    <property type="match status" value="1"/>
</dbReference>
<evidence type="ECO:0000256" key="1">
    <source>
        <dbReference type="ARBA" id="ARBA00022723"/>
    </source>
</evidence>
<feature type="compositionally biased region" description="Basic and acidic residues" evidence="4">
    <location>
        <begin position="724"/>
        <end position="755"/>
    </location>
</feature>
<dbReference type="Pfam" id="PF07727">
    <property type="entry name" value="RVT_2"/>
    <property type="match status" value="1"/>
</dbReference>
<dbReference type="SUPFAM" id="SSF53098">
    <property type="entry name" value="Ribonuclease H-like"/>
    <property type="match status" value="1"/>
</dbReference>
<feature type="region of interest" description="Disordered" evidence="4">
    <location>
        <begin position="1455"/>
        <end position="1491"/>
    </location>
</feature>
<dbReference type="InterPro" id="IPR036397">
    <property type="entry name" value="RNaseH_sf"/>
</dbReference>
<name>A0ABQ4X948_9ASTR</name>
<feature type="region of interest" description="Disordered" evidence="4">
    <location>
        <begin position="1244"/>
        <end position="1361"/>
    </location>
</feature>
<dbReference type="Proteomes" id="UP001151760">
    <property type="component" value="Unassembled WGS sequence"/>
</dbReference>
<feature type="region of interest" description="Disordered" evidence="4">
    <location>
        <begin position="703"/>
        <end position="760"/>
    </location>
</feature>
<reference evidence="6" key="1">
    <citation type="journal article" date="2022" name="Int. J. Mol. Sci.">
        <title>Draft Genome of Tanacetum Coccineum: Genomic Comparison of Closely Related Tanacetum-Family Plants.</title>
        <authorList>
            <person name="Yamashiro T."/>
            <person name="Shiraishi A."/>
            <person name="Nakayama K."/>
            <person name="Satake H."/>
        </authorList>
    </citation>
    <scope>NUCLEOTIDE SEQUENCE</scope>
</reference>
<feature type="compositionally biased region" description="Basic residues" evidence="4">
    <location>
        <begin position="1278"/>
        <end position="1287"/>
    </location>
</feature>
<evidence type="ECO:0000256" key="3">
    <source>
        <dbReference type="SAM" id="Coils"/>
    </source>
</evidence>
<feature type="compositionally biased region" description="Polar residues" evidence="4">
    <location>
        <begin position="1252"/>
        <end position="1277"/>
    </location>
</feature>
<keyword evidence="3" id="KW-0175">Coiled coil</keyword>
<feature type="compositionally biased region" description="Polar residues" evidence="4">
    <location>
        <begin position="1318"/>
        <end position="1354"/>
    </location>
</feature>
<dbReference type="InterPro" id="IPR012337">
    <property type="entry name" value="RNaseH-like_sf"/>
</dbReference>
<accession>A0ABQ4X948</accession>
<dbReference type="InterPro" id="IPR057670">
    <property type="entry name" value="SH3_retrovirus"/>
</dbReference>
<dbReference type="InterPro" id="IPR013103">
    <property type="entry name" value="RVT_2"/>
</dbReference>
<feature type="coiled-coil region" evidence="3">
    <location>
        <begin position="1421"/>
        <end position="1448"/>
    </location>
</feature>
<feature type="compositionally biased region" description="Polar residues" evidence="4">
    <location>
        <begin position="121"/>
        <end position="134"/>
    </location>
</feature>
<dbReference type="InterPro" id="IPR001584">
    <property type="entry name" value="Integrase_cat-core"/>
</dbReference>
<feature type="compositionally biased region" description="Basic and acidic residues" evidence="4">
    <location>
        <begin position="1306"/>
        <end position="1317"/>
    </location>
</feature>
<evidence type="ECO:0000313" key="7">
    <source>
        <dbReference type="Proteomes" id="UP001151760"/>
    </source>
</evidence>
<sequence length="1655" mass="185752">MDKCKTRLGYNVVPPPYTRNFMPPKPNLVYPSLDDFVDVNESVSESIVEKPTVETNEPETARKENGALIIKDWVSDSDEENVPKVKTVEMFNKPSFAKINFVKSTEQVKSPRKTSVDKNRQNTPSPRGNKRNWNQQMSQKLGSDFEMFNKACHVCGSFDHLKNDCNNWYNNGRFAKPVWTNVQRVNKQNFSKLTHPSLKRNMVLRIVLTRFGPISLNTVRPVNTIQPRTTVNNAGPMKNVINNAYSTARRPFNKITAANNSNFTKKVNTVKGTKVNTARLKAVISVVKGNNGNAVKALACCGNLQQDLKDKGVIDSGCSRKDNMYSVDLKNIVPQGGLTCLFAKATPDEFNLWHRRIGHVNFKKMNKLVRGNLVRGLHSKLFEINQTCVACHKGKQHRASCKTKTVSSINQPLQILHMDYFGLAFVKSLMKKMYFLVVTYDFSRFSWVFFLATKDETNEILKTFITGIENLIDLRVKLIRCDNGTKFKNRVMNQFCEIKGIKIEFSITRTPQQNGVAERKKRRLIEAARTMLADLKLPTTFWAEAVNTACYVQNRVLVIKPHNKTPYELFLGRKPALSFMRPFGCPVIILNTIDHLGKFDGKADEGFFVGYSTNSKAFRVFNSRTRIVEENLHVQFSENTPNIAGSGPNWLFDIDALTNSMNYKPVVAGNQSNGNAGTKACADAGKARVETVPGKDYILLPLWTQDPPFSSSPKDSPDAGFKPSGEEEKKDAEDPGKDSEIPSTEEPRINQEKDASVNSTNNINIVSPTVNAASIEDNVVDENIVYGCADDPNIPELEDIVYSDDDEDVGAEADMNNLDAFMPVSPIPTTRIHKDHPVEQIIRDLNSAPQTRRMTKNLKEHELPNGKRAIGTKWVFRNKKDERGIVIKNKARLVAQGYTQEEGIDYDEVFAPVARIEAIRLFLAYASFKDFVVYQMDVKSAFLYGKIKEEVYVCQPPGFEDLDFPDRVYKVEKALYGLHQAPRAWYETLSTYLLDNGFQRGKIDKTLFIRRDKGDILLVQVYVDDIIFGSTKKSLCTEFEKMMHKKFQMSSMGELTFFLGLQHTMETHKPLLKYVDGKDVDEHLYRSMIGSLLYLTSLRPDIIYLKGQPKLGLWYPKDSPFNLVAFTDSDYAGASLDRKSITGGCQFLGCRLISWQCKKQTVVANSTTEAEYIAASNCYGQIIHKGWLKWDEIEVKIGNSRVNTAGHYLVLLAKLSTAGQKQGKDFLGTVTPLFSSMLAQQADMGKGLGQPTDPQHTSASAQPSNEEPITVPSSSQPKKTHKPRKAKRSTEISQCSRPISLVVDETVTKEKEERMERASTTASSLEVEQDSGNINRTQSMATLNEPSPQGTGSCSGPRCQDTILGDAEAQTRLETASKQSNDLPLLRVNTLRSGEDKLKLKELMDLYTKLSHRVLDLETTKTAQAKEISSLKKKLKKLERKRKSKTTGMNLFKIGTSTRRSLGEGDASKQGRNLKQGKQSSIFEESDFDDEGFDADMDEVFKDVEGDAEQVISAAADEVSTGTEVNIVSATVTIDGVSIITAGPITTANVNITTAEPINPPTTTTAFEDEDLTIAQTLVKMRTEKENMVEQENPLKKKDQIKFDEEIAQRLQAQMQAELEEEERLATEREEDANNTEWDNTQAMIDPDYELAARI</sequence>
<dbReference type="CDD" id="cd09272">
    <property type="entry name" value="RNase_HI_RT_Ty1"/>
    <property type="match status" value="1"/>
</dbReference>
<keyword evidence="2" id="KW-0378">Hydrolase</keyword>
<feature type="compositionally biased region" description="Polar residues" evidence="4">
    <location>
        <begin position="1470"/>
        <end position="1479"/>
    </location>
</feature>
<dbReference type="PANTHER" id="PTHR42648">
    <property type="entry name" value="TRANSPOSASE, PUTATIVE-RELATED"/>
    <property type="match status" value="1"/>
</dbReference>
<dbReference type="EMBL" id="BQNB010009315">
    <property type="protein sequence ID" value="GJS61779.1"/>
    <property type="molecule type" value="Genomic_DNA"/>
</dbReference>
<evidence type="ECO:0000256" key="4">
    <source>
        <dbReference type="SAM" id="MobiDB-lite"/>
    </source>
</evidence>
<organism evidence="6 7">
    <name type="scientific">Tanacetum coccineum</name>
    <dbReference type="NCBI Taxonomy" id="301880"/>
    <lineage>
        <taxon>Eukaryota</taxon>
        <taxon>Viridiplantae</taxon>
        <taxon>Streptophyta</taxon>
        <taxon>Embryophyta</taxon>
        <taxon>Tracheophyta</taxon>
        <taxon>Spermatophyta</taxon>
        <taxon>Magnoliopsida</taxon>
        <taxon>eudicotyledons</taxon>
        <taxon>Gunneridae</taxon>
        <taxon>Pentapetalae</taxon>
        <taxon>asterids</taxon>
        <taxon>campanulids</taxon>
        <taxon>Asterales</taxon>
        <taxon>Asteraceae</taxon>
        <taxon>Asteroideae</taxon>
        <taxon>Anthemideae</taxon>
        <taxon>Anthemidinae</taxon>
        <taxon>Tanacetum</taxon>
    </lineage>
</organism>
<evidence type="ECO:0000259" key="5">
    <source>
        <dbReference type="PROSITE" id="PS50994"/>
    </source>
</evidence>
<gene>
    <name evidence="6" type="ORF">Tco_0656563</name>
</gene>
<keyword evidence="1" id="KW-0479">Metal-binding</keyword>
<feature type="region of interest" description="Disordered" evidence="4">
    <location>
        <begin position="103"/>
        <end position="134"/>
    </location>
</feature>
<protein>
    <submittedName>
        <fullName evidence="6">Ribonuclease H-like domain-containing protein</fullName>
    </submittedName>
</protein>
<feature type="compositionally biased region" description="Acidic residues" evidence="4">
    <location>
        <begin position="1618"/>
        <end position="1634"/>
    </location>
</feature>
<dbReference type="InterPro" id="IPR043502">
    <property type="entry name" value="DNA/RNA_pol_sf"/>
</dbReference>
<dbReference type="PANTHER" id="PTHR42648:SF32">
    <property type="entry name" value="RIBONUCLEASE H-LIKE DOMAIN, GAG-PRE-INTEGRASE DOMAIN PROTEIN-RELATED"/>
    <property type="match status" value="1"/>
</dbReference>